<gene>
    <name evidence="2" type="ORF">R3P38DRAFT_2978955</name>
</gene>
<feature type="signal peptide" evidence="1">
    <location>
        <begin position="1"/>
        <end position="17"/>
    </location>
</feature>
<reference evidence="2 3" key="1">
    <citation type="journal article" date="2024" name="J Genomics">
        <title>Draft genome sequencing and assembly of Favolaschia claudopus CIRM-BRFM 2984 isolated from oak limbs.</title>
        <authorList>
            <person name="Navarro D."/>
            <person name="Drula E."/>
            <person name="Chaduli D."/>
            <person name="Cazenave R."/>
            <person name="Ahrendt S."/>
            <person name="Wang J."/>
            <person name="Lipzen A."/>
            <person name="Daum C."/>
            <person name="Barry K."/>
            <person name="Grigoriev I.V."/>
            <person name="Favel A."/>
            <person name="Rosso M.N."/>
            <person name="Martin F."/>
        </authorList>
    </citation>
    <scope>NUCLEOTIDE SEQUENCE [LARGE SCALE GENOMIC DNA]</scope>
    <source>
        <strain evidence="2 3">CIRM-BRFM 2984</strain>
    </source>
</reference>
<dbReference type="AlphaFoldDB" id="A0AAW0AZZ6"/>
<evidence type="ECO:0000256" key="1">
    <source>
        <dbReference type="SAM" id="SignalP"/>
    </source>
</evidence>
<protein>
    <recommendedName>
        <fullName evidence="4">Secreted peptide</fullName>
    </recommendedName>
</protein>
<proteinExistence type="predicted"/>
<sequence length="90" mass="10015">MLLVVLLCSVLLCLVLCLCCPFTVFTVIAPPVAIPTATLLTIDVDSMTVTMTMARFDSFDSMRLTVVGARCKRLFTFFLYLGFLLVYDGY</sequence>
<keyword evidence="1" id="KW-0732">Signal</keyword>
<keyword evidence="3" id="KW-1185">Reference proteome</keyword>
<dbReference type="Proteomes" id="UP001362999">
    <property type="component" value="Unassembled WGS sequence"/>
</dbReference>
<accession>A0AAW0AZZ6</accession>
<evidence type="ECO:0000313" key="3">
    <source>
        <dbReference type="Proteomes" id="UP001362999"/>
    </source>
</evidence>
<dbReference type="EMBL" id="JAWWNJ010000045">
    <property type="protein sequence ID" value="KAK7018890.1"/>
    <property type="molecule type" value="Genomic_DNA"/>
</dbReference>
<name>A0AAW0AZZ6_9AGAR</name>
<organism evidence="2 3">
    <name type="scientific">Favolaschia claudopus</name>
    <dbReference type="NCBI Taxonomy" id="2862362"/>
    <lineage>
        <taxon>Eukaryota</taxon>
        <taxon>Fungi</taxon>
        <taxon>Dikarya</taxon>
        <taxon>Basidiomycota</taxon>
        <taxon>Agaricomycotina</taxon>
        <taxon>Agaricomycetes</taxon>
        <taxon>Agaricomycetidae</taxon>
        <taxon>Agaricales</taxon>
        <taxon>Marasmiineae</taxon>
        <taxon>Mycenaceae</taxon>
        <taxon>Favolaschia</taxon>
    </lineage>
</organism>
<evidence type="ECO:0000313" key="2">
    <source>
        <dbReference type="EMBL" id="KAK7018890.1"/>
    </source>
</evidence>
<evidence type="ECO:0008006" key="4">
    <source>
        <dbReference type="Google" id="ProtNLM"/>
    </source>
</evidence>
<comment type="caution">
    <text evidence="2">The sequence shown here is derived from an EMBL/GenBank/DDBJ whole genome shotgun (WGS) entry which is preliminary data.</text>
</comment>
<feature type="chain" id="PRO_5043508292" description="Secreted peptide" evidence="1">
    <location>
        <begin position="18"/>
        <end position="90"/>
    </location>
</feature>